<evidence type="ECO:0000313" key="3">
    <source>
        <dbReference type="EMBL" id="QCC51425.1"/>
    </source>
</evidence>
<dbReference type="OrthoDB" id="3327at2157"/>
<organism evidence="3 4">
    <name type="scientific">Halapricum salinum</name>
    <dbReference type="NCBI Taxonomy" id="1457250"/>
    <lineage>
        <taxon>Archaea</taxon>
        <taxon>Methanobacteriati</taxon>
        <taxon>Methanobacteriota</taxon>
        <taxon>Stenosarchaea group</taxon>
        <taxon>Halobacteria</taxon>
        <taxon>Halobacteriales</taxon>
        <taxon>Haloarculaceae</taxon>
        <taxon>Halapricum</taxon>
    </lineage>
</organism>
<dbReference type="EMBL" id="CP031310">
    <property type="protein sequence ID" value="QCC51425.1"/>
    <property type="molecule type" value="Genomic_DNA"/>
</dbReference>
<name>A0A4D6HCV1_9EURY</name>
<dbReference type="SUPFAM" id="SSF74853">
    <property type="entry name" value="Lamin A/C globular tail domain"/>
    <property type="match status" value="1"/>
</dbReference>
<dbReference type="CDD" id="cd07731">
    <property type="entry name" value="ComA-like_MBL-fold"/>
    <property type="match status" value="1"/>
</dbReference>
<evidence type="ECO:0000256" key="1">
    <source>
        <dbReference type="SAM" id="MobiDB-lite"/>
    </source>
</evidence>
<dbReference type="InterPro" id="IPR036415">
    <property type="entry name" value="Lamin_tail_dom_sf"/>
</dbReference>
<protein>
    <submittedName>
        <fullName evidence="3">MBL fold metallo-hydrolase</fullName>
    </submittedName>
</protein>
<dbReference type="PROSITE" id="PS51841">
    <property type="entry name" value="LTD"/>
    <property type="match status" value="1"/>
</dbReference>
<keyword evidence="4" id="KW-1185">Reference proteome</keyword>
<dbReference type="Pfam" id="PF00932">
    <property type="entry name" value="LTD"/>
    <property type="match status" value="1"/>
</dbReference>
<evidence type="ECO:0000313" key="4">
    <source>
        <dbReference type="Proteomes" id="UP000296706"/>
    </source>
</evidence>
<feature type="region of interest" description="Disordered" evidence="1">
    <location>
        <begin position="315"/>
        <end position="371"/>
    </location>
</feature>
<evidence type="ECO:0000259" key="2">
    <source>
        <dbReference type="PROSITE" id="PS51841"/>
    </source>
</evidence>
<dbReference type="InterPro" id="IPR035681">
    <property type="entry name" value="ComA-like_MBL"/>
</dbReference>
<feature type="domain" description="LTD" evidence="2">
    <location>
        <begin position="361"/>
        <end position="479"/>
    </location>
</feature>
<keyword evidence="3" id="KW-0378">Hydrolase</keyword>
<dbReference type="KEGG" id="hsn:DV733_09300"/>
<dbReference type="Gene3D" id="2.60.40.1260">
    <property type="entry name" value="Lamin Tail domain"/>
    <property type="match status" value="1"/>
</dbReference>
<accession>A0A4D6HCV1</accession>
<proteinExistence type="predicted"/>
<dbReference type="Proteomes" id="UP000296706">
    <property type="component" value="Chromosome"/>
</dbReference>
<dbReference type="Pfam" id="PF00753">
    <property type="entry name" value="Lactamase_B"/>
    <property type="match status" value="1"/>
</dbReference>
<dbReference type="SUPFAM" id="SSF56281">
    <property type="entry name" value="Metallo-hydrolase/oxidoreductase"/>
    <property type="match status" value="1"/>
</dbReference>
<dbReference type="InterPro" id="IPR036866">
    <property type="entry name" value="RibonucZ/Hydroxyglut_hydro"/>
</dbReference>
<dbReference type="STRING" id="1457250.GCA_000755225_01041"/>
<gene>
    <name evidence="3" type="ORF">DV733_09300</name>
</gene>
<dbReference type="GO" id="GO:0016787">
    <property type="term" value="F:hydrolase activity"/>
    <property type="evidence" value="ECO:0007669"/>
    <property type="project" value="UniProtKB-KW"/>
</dbReference>
<feature type="compositionally biased region" description="Low complexity" evidence="1">
    <location>
        <begin position="354"/>
        <end position="367"/>
    </location>
</feature>
<sequence>MRPVPQPVSLYTARTTVTAIAVAFLIVLAGCSTGVGPDTTPAPTTDDDLSQTTTGTTDANGTLEVHFINVGQSVSTLVVGPTGETMLIDSGHYRDDGEYVLQYLQRHNIDRIDYLITSHNDADHIGGNAAIIEYFETEADGIGAVYDPGIAASTQTYAEYLDAIEEHDVTLYETREGDSIPLDGVDVAVLGPPEPYLENEARNENSIVLKLTHGETSFLLTGDAEDDQEAYLVDTYGSQLQATVLKAGHHGSSSSSSESFLDTVQPQAIIVSSAYDSQYGHPTEEVLERFADRSLPTFWTATHGDIVLVSDGQGVSVRTQQDAPTDPQALRDGAPVEPGTSGDLVERLRLGGEPVTDPTATTVTDGGTTSGELSVATIHADADGDDRENLNDEYIVFENTGDESIDLSGWTVTDDAGHTYTFPAFTLDPSATVTLRTGSGTDTATDLYWGASSPIWNNAGDTVIVTNSTGEQVLSETYP</sequence>
<dbReference type="PROSITE" id="PS51257">
    <property type="entry name" value="PROKAR_LIPOPROTEIN"/>
    <property type="match status" value="1"/>
</dbReference>
<dbReference type="InterPro" id="IPR001279">
    <property type="entry name" value="Metallo-B-lactamas"/>
</dbReference>
<reference evidence="3 4" key="1">
    <citation type="journal article" date="2019" name="Nat. Commun.">
        <title>A new type of DNA phosphorothioation-based antiviral system in archaea.</title>
        <authorList>
            <person name="Xiong L."/>
            <person name="Liu S."/>
            <person name="Chen S."/>
            <person name="Xiao Y."/>
            <person name="Zhu B."/>
            <person name="Gao Y."/>
            <person name="Zhang Y."/>
            <person name="Chen B."/>
            <person name="Luo J."/>
            <person name="Deng Z."/>
            <person name="Chen X."/>
            <person name="Wang L."/>
            <person name="Chen S."/>
        </authorList>
    </citation>
    <scope>NUCLEOTIDE SEQUENCE [LARGE SCALE GENOMIC DNA]</scope>
    <source>
        <strain evidence="3 4">CBA1105</strain>
    </source>
</reference>
<dbReference type="InterPro" id="IPR001322">
    <property type="entry name" value="Lamin_tail_dom"/>
</dbReference>
<dbReference type="AlphaFoldDB" id="A0A4D6HCV1"/>
<dbReference type="InterPro" id="IPR052159">
    <property type="entry name" value="Competence_DNA_uptake"/>
</dbReference>
<dbReference type="PANTHER" id="PTHR30619:SF1">
    <property type="entry name" value="RECOMBINATION PROTEIN 2"/>
    <property type="match status" value="1"/>
</dbReference>
<dbReference type="SMART" id="SM00849">
    <property type="entry name" value="Lactamase_B"/>
    <property type="match status" value="1"/>
</dbReference>
<dbReference type="PANTHER" id="PTHR30619">
    <property type="entry name" value="DNA INTERNALIZATION/COMPETENCE PROTEIN COMEC/REC2"/>
    <property type="match status" value="1"/>
</dbReference>
<dbReference type="Gene3D" id="3.60.15.10">
    <property type="entry name" value="Ribonuclease Z/Hydroxyacylglutathione hydrolase-like"/>
    <property type="match status" value="1"/>
</dbReference>